<keyword evidence="6" id="KW-1185">Reference proteome</keyword>
<dbReference type="Proteomes" id="UP000322976">
    <property type="component" value="Unassembled WGS sequence"/>
</dbReference>
<dbReference type="SUPFAM" id="SSF56563">
    <property type="entry name" value="Major capsid protein gp5"/>
    <property type="match status" value="1"/>
</dbReference>
<evidence type="ECO:0000256" key="3">
    <source>
        <dbReference type="ARBA" id="ARBA00033787"/>
    </source>
</evidence>
<accession>A0A5D8QDE2</accession>
<organism evidence="5 6">
    <name type="scientific">Calorimonas adulescens</name>
    <dbReference type="NCBI Taxonomy" id="2606906"/>
    <lineage>
        <taxon>Bacteria</taxon>
        <taxon>Bacillati</taxon>
        <taxon>Bacillota</taxon>
        <taxon>Clostridia</taxon>
        <taxon>Thermoanaerobacterales</taxon>
        <taxon>Thermoanaerobacteraceae</taxon>
        <taxon>Calorimonas</taxon>
    </lineage>
</organism>
<dbReference type="Pfam" id="PF04454">
    <property type="entry name" value="Linocin_M18"/>
    <property type="match status" value="1"/>
</dbReference>
<dbReference type="Gene3D" id="3.30.2320.10">
    <property type="entry name" value="hypothetical protein PF0899 domain"/>
    <property type="match status" value="1"/>
</dbReference>
<comment type="subcellular location">
    <subcellularLocation>
        <location evidence="1">Encapsulin nanocompartment</location>
    </subcellularLocation>
</comment>
<evidence type="ECO:0000256" key="1">
    <source>
        <dbReference type="ARBA" id="ARBA00033738"/>
    </source>
</evidence>
<dbReference type="PANTHER" id="PTHR37165">
    <property type="entry name" value="PEPTIDASE U56 FAMILY"/>
    <property type="match status" value="1"/>
</dbReference>
<dbReference type="PANTHER" id="PTHR37165:SF1">
    <property type="entry name" value="TYPE 1 ENCAPSULIN SHELL PROTEIN"/>
    <property type="match status" value="1"/>
</dbReference>
<keyword evidence="3" id="KW-1284">Encapsulin nanocompartment</keyword>
<dbReference type="GO" id="GO:0140737">
    <property type="term" value="C:encapsulin nanocompartment"/>
    <property type="evidence" value="ECO:0007669"/>
    <property type="project" value="UniProtKB-SubCell"/>
</dbReference>
<dbReference type="PIRSF" id="PIRSF019254">
    <property type="entry name" value="CFP29"/>
    <property type="match status" value="1"/>
</dbReference>
<comment type="similarity">
    <text evidence="2">Belongs to the encapsulin family. Family 1 subfamily.</text>
</comment>
<evidence type="ECO:0000313" key="6">
    <source>
        <dbReference type="Proteomes" id="UP000322976"/>
    </source>
</evidence>
<dbReference type="InterPro" id="IPR007544">
    <property type="entry name" value="ENCAP"/>
</dbReference>
<evidence type="ECO:0000256" key="2">
    <source>
        <dbReference type="ARBA" id="ARBA00033743"/>
    </source>
</evidence>
<dbReference type="Gene3D" id="3.30.2400.30">
    <property type="match status" value="1"/>
</dbReference>
<dbReference type="InterPro" id="IPR051429">
    <property type="entry name" value="Encapsulin_nc"/>
</dbReference>
<evidence type="ECO:0000313" key="5">
    <source>
        <dbReference type="EMBL" id="TZE82159.1"/>
    </source>
</evidence>
<evidence type="ECO:0000256" key="4">
    <source>
        <dbReference type="ARBA" id="ARBA00050023"/>
    </source>
</evidence>
<sequence length="273" mass="30303">MNMADYLSRGASPFSTEEWASIDAAVVNAAKTVLVGRKFIPLFGPVGAGTFVVPKDKLVEGEGNIIGSSGKTFIPLNTLYRDFVYPWRDIQFFEENNLPLDTNRASYAATLLAAEEDKLIFYGDDSRGIEGILNANGKLEYAISNWQDGSAYDDIVNALALLRSKYMVGPYVLVVSPVLYAALNKTYKDTPYLESERIENLGVKIYQSPVLKDNDGFIVSTGSQNMDLVIGQDMITSFLETTDMNHYFRVFEIIGLRVKNPESIVALKYKGEV</sequence>
<dbReference type="AlphaFoldDB" id="A0A5D8QDE2"/>
<gene>
    <name evidence="5" type="ORF">FWJ32_06625</name>
</gene>
<name>A0A5D8QDE2_9THEO</name>
<comment type="caution">
    <text evidence="5">The sequence shown here is derived from an EMBL/GenBank/DDBJ whole genome shotgun (WGS) entry which is preliminary data.</text>
</comment>
<reference evidence="5 6" key="1">
    <citation type="submission" date="2019-08" db="EMBL/GenBank/DDBJ databases">
        <title>Calorimonas adulescens gen. nov., sp. nov., an anaerobic thermophilic bacterium from Sakhalin hot spring.</title>
        <authorList>
            <person name="Khomyakova M.A."/>
            <person name="Merkel A.Y."/>
            <person name="Novikov A."/>
            <person name="Bonch-Osmolovskaya E.A."/>
            <person name="Slobodkin A.I."/>
        </authorList>
    </citation>
    <scope>NUCLEOTIDE SEQUENCE [LARGE SCALE GENOMIC DNA]</scope>
    <source>
        <strain evidence="5 6">A05MB</strain>
    </source>
</reference>
<dbReference type="EMBL" id="VTPS01000008">
    <property type="protein sequence ID" value="TZE82159.1"/>
    <property type="molecule type" value="Genomic_DNA"/>
</dbReference>
<protein>
    <recommendedName>
        <fullName evidence="4">Type 1 encapsulin shell protein</fullName>
    </recommendedName>
</protein>
<dbReference type="NCBIfam" id="NF041155">
    <property type="entry name" value="encap_f1"/>
    <property type="match status" value="1"/>
</dbReference>
<proteinExistence type="inferred from homology"/>